<reference evidence="2" key="1">
    <citation type="journal article" date="2017" name="Nature">
        <title>Asgard archaea illuminate the origin of eukaryotic cellular complexity.</title>
        <authorList>
            <person name="Zaremba-Niedzwiedzka K."/>
            <person name="Caceres E.F."/>
            <person name="Saw J.H."/>
            <person name="Backstrom D."/>
            <person name="Juzokaite L."/>
            <person name="Vancaester E."/>
            <person name="Seitz K.W."/>
            <person name="Anantharaman K."/>
            <person name="Starnawski P."/>
            <person name="Kjeldsen K.U."/>
            <person name="Scott M.B."/>
            <person name="Nunoura T."/>
            <person name="Banfield J.F."/>
            <person name="Schramm A."/>
            <person name="Baker B.J."/>
            <person name="Spang A."/>
            <person name="Ettema T.J.G."/>
        </authorList>
    </citation>
    <scope>NUCLEOTIDE SEQUENCE</scope>
    <source>
        <strain evidence="2">LCB_4</strain>
    </source>
</reference>
<accession>A0AAF0D1H5</accession>
<dbReference type="Proteomes" id="UP000186851">
    <property type="component" value="Chromosome"/>
</dbReference>
<feature type="transmembrane region" description="Helical" evidence="1">
    <location>
        <begin position="141"/>
        <end position="162"/>
    </location>
</feature>
<name>A0AAF0D1H5_ODILC</name>
<keyword evidence="1" id="KW-0812">Transmembrane</keyword>
<dbReference type="Gene3D" id="1.10.1760.20">
    <property type="match status" value="1"/>
</dbReference>
<gene>
    <name evidence="2" type="ORF">OdinLCB4_005395</name>
</gene>
<keyword evidence="1" id="KW-0472">Membrane</keyword>
<evidence type="ECO:0000256" key="1">
    <source>
        <dbReference type="SAM" id="Phobius"/>
    </source>
</evidence>
<dbReference type="AlphaFoldDB" id="A0AAF0D1H5"/>
<proteinExistence type="predicted"/>
<evidence type="ECO:0000313" key="3">
    <source>
        <dbReference type="Proteomes" id="UP000186851"/>
    </source>
</evidence>
<evidence type="ECO:0008006" key="4">
    <source>
        <dbReference type="Google" id="ProtNLM"/>
    </source>
</evidence>
<dbReference type="EMBL" id="CP091871">
    <property type="protein sequence ID" value="WEU39905.1"/>
    <property type="molecule type" value="Genomic_DNA"/>
</dbReference>
<keyword evidence="1" id="KW-1133">Transmembrane helix</keyword>
<sequence>MPTNSKNIEKINLNKTVEITLTALLSASSISLRLFKHIIIGPIQVVNIPAAISIVTVLVIGVAAGASVALISILCSDLILGFGMWSIVTSTFLVAICIVVNFLKNRIQDRVQLFTVIVLILFINDVFTSTILYMILGFQLVTALATSIIGLFLPAGGGYMIAPGPVTEVSTALLVVSVKPVIKKALLEVS</sequence>
<feature type="transmembrane region" description="Helical" evidence="1">
    <location>
        <begin position="113"/>
        <end position="135"/>
    </location>
</feature>
<protein>
    <recommendedName>
        <fullName evidence="4">ECF transporter S component</fullName>
    </recommendedName>
</protein>
<organism evidence="2 3">
    <name type="scientific">Odinarchaeota yellowstonii (strain LCB_4)</name>
    <dbReference type="NCBI Taxonomy" id="1841599"/>
    <lineage>
        <taxon>Archaea</taxon>
        <taxon>Promethearchaeati</taxon>
        <taxon>Candidatus Odinarchaeota</taxon>
        <taxon>Candidatus Odinarchaeia</taxon>
        <taxon>Candidatus Odinarchaeales</taxon>
        <taxon>Candidatus Odinarchaeaceae</taxon>
        <taxon>Candidatus Odinarchaeum</taxon>
    </lineage>
</organism>
<reference evidence="2" key="2">
    <citation type="journal article" date="2022" name="Nat. Microbiol.">
        <title>A closed Candidatus Odinarchaeum chromosome exposes Asgard archaeal viruses.</title>
        <authorList>
            <person name="Tamarit D."/>
            <person name="Caceres E.F."/>
            <person name="Krupovic M."/>
            <person name="Nijland R."/>
            <person name="Eme L."/>
            <person name="Robinson N.P."/>
            <person name="Ettema T.J.G."/>
        </authorList>
    </citation>
    <scope>NUCLEOTIDE SEQUENCE</scope>
    <source>
        <strain evidence="2">LCB_4</strain>
    </source>
</reference>
<feature type="transmembrane region" description="Helical" evidence="1">
    <location>
        <begin position="47"/>
        <end position="73"/>
    </location>
</feature>
<feature type="transmembrane region" description="Helical" evidence="1">
    <location>
        <begin position="79"/>
        <end position="101"/>
    </location>
</feature>
<evidence type="ECO:0000313" key="2">
    <source>
        <dbReference type="EMBL" id="WEU39905.1"/>
    </source>
</evidence>
<dbReference type="KEGG" id="oyw:OdinLCB4_005395"/>